<organism evidence="1 2">
    <name type="scientific">Deinococcus grandis</name>
    <dbReference type="NCBI Taxonomy" id="57498"/>
    <lineage>
        <taxon>Bacteria</taxon>
        <taxon>Thermotogati</taxon>
        <taxon>Deinococcota</taxon>
        <taxon>Deinococci</taxon>
        <taxon>Deinococcales</taxon>
        <taxon>Deinococcaceae</taxon>
        <taxon>Deinococcus</taxon>
    </lineage>
</organism>
<evidence type="ECO:0000313" key="1">
    <source>
        <dbReference type="EMBL" id="GAQ20099.1"/>
    </source>
</evidence>
<dbReference type="Proteomes" id="UP000056209">
    <property type="component" value="Unassembled WGS sequence"/>
</dbReference>
<dbReference type="RefSeq" id="WP_058974387.1">
    <property type="nucleotide sequence ID" value="NZ_BCMS01000001.1"/>
</dbReference>
<gene>
    <name evidence="1" type="ORF">DEIGR_100126</name>
</gene>
<accession>A0A117DMI9</accession>
<name>A0A117DMI9_9DEIO</name>
<comment type="caution">
    <text evidence="1">The sequence shown here is derived from an EMBL/GenBank/DDBJ whole genome shotgun (WGS) entry which is preliminary data.</text>
</comment>
<proteinExistence type="predicted"/>
<dbReference type="OrthoDB" id="101887at2"/>
<protein>
    <submittedName>
        <fullName evidence="1">Uncharacterized protein</fullName>
    </submittedName>
</protein>
<sequence length="65" mass="7385">MVQARRSSWSDASLTHPFLNANPAYLSPDGTDPDTAVLDAARDAYLREWTGAHLWHLWHLRCLLP</sequence>
<dbReference type="AlphaFoldDB" id="A0A117DMI9"/>
<reference evidence="2" key="1">
    <citation type="submission" date="2015-11" db="EMBL/GenBank/DDBJ databases">
        <title>Draft Genome Sequence of the Radioresistant Bacterium Deinococcus grandis, Isolated from Freshwater Fish in Japan.</title>
        <authorList>
            <person name="Satoh K."/>
            <person name="Onodera T."/>
            <person name="Omoso K."/>
            <person name="Takeda-Yano K."/>
            <person name="Katayama T."/>
            <person name="Oono Y."/>
            <person name="Narumi I."/>
        </authorList>
    </citation>
    <scope>NUCLEOTIDE SEQUENCE [LARGE SCALE GENOMIC DNA]</scope>
    <source>
        <strain evidence="2">ATCC 43672</strain>
    </source>
</reference>
<keyword evidence="2" id="KW-1185">Reference proteome</keyword>
<dbReference type="EMBL" id="BCMS01000001">
    <property type="protein sequence ID" value="GAQ20099.1"/>
    <property type="molecule type" value="Genomic_DNA"/>
</dbReference>
<evidence type="ECO:0000313" key="2">
    <source>
        <dbReference type="Proteomes" id="UP000056209"/>
    </source>
</evidence>